<feature type="domain" description="Cytochrome C Planctomycete-type" evidence="1">
    <location>
        <begin position="45"/>
        <end position="89"/>
    </location>
</feature>
<evidence type="ECO:0000313" key="2">
    <source>
        <dbReference type="EMBL" id="SVB40551.1"/>
    </source>
</evidence>
<protein>
    <recommendedName>
        <fullName evidence="1">Cytochrome C Planctomycete-type domain-containing protein</fullName>
    </recommendedName>
</protein>
<accession>A0A382DS43</accession>
<organism evidence="2">
    <name type="scientific">marine metagenome</name>
    <dbReference type="NCBI Taxonomy" id="408172"/>
    <lineage>
        <taxon>unclassified sequences</taxon>
        <taxon>metagenomes</taxon>
        <taxon>ecological metagenomes</taxon>
    </lineage>
</organism>
<sequence length="102" mass="11200">MTLTLGVAVFAVLGTAAQTAEIYTPGEPVRGDFKNFARVFLKSHCFDCHDNDTAKGDLSLEDLGSVDETSAAVWKSIWAQVTLQEMPPKKKSQPGIIDRLRF</sequence>
<dbReference type="InterPro" id="IPR011429">
    <property type="entry name" value="Cyt_c_Planctomycete-type"/>
</dbReference>
<evidence type="ECO:0000259" key="1">
    <source>
        <dbReference type="Pfam" id="PF07635"/>
    </source>
</evidence>
<dbReference type="AlphaFoldDB" id="A0A382DS43"/>
<proteinExistence type="predicted"/>
<gene>
    <name evidence="2" type="ORF">METZ01_LOCUS193405</name>
</gene>
<dbReference type="Pfam" id="PF07635">
    <property type="entry name" value="PSCyt1"/>
    <property type="match status" value="1"/>
</dbReference>
<feature type="non-terminal residue" evidence="2">
    <location>
        <position position="102"/>
    </location>
</feature>
<name>A0A382DS43_9ZZZZ</name>
<dbReference type="EMBL" id="UINC01040536">
    <property type="protein sequence ID" value="SVB40551.1"/>
    <property type="molecule type" value="Genomic_DNA"/>
</dbReference>
<reference evidence="2" key="1">
    <citation type="submission" date="2018-05" db="EMBL/GenBank/DDBJ databases">
        <authorList>
            <person name="Lanie J.A."/>
            <person name="Ng W.-L."/>
            <person name="Kazmierczak K.M."/>
            <person name="Andrzejewski T.M."/>
            <person name="Davidsen T.M."/>
            <person name="Wayne K.J."/>
            <person name="Tettelin H."/>
            <person name="Glass J.I."/>
            <person name="Rusch D."/>
            <person name="Podicherti R."/>
            <person name="Tsui H.-C.T."/>
            <person name="Winkler M.E."/>
        </authorList>
    </citation>
    <scope>NUCLEOTIDE SEQUENCE</scope>
</reference>